<evidence type="ECO:0000256" key="18">
    <source>
        <dbReference type="RuleBase" id="RU003938"/>
    </source>
</evidence>
<evidence type="ECO:0000256" key="11">
    <source>
        <dbReference type="ARBA" id="ARBA00022692"/>
    </source>
</evidence>
<evidence type="ECO:0000256" key="19">
    <source>
        <dbReference type="SAM" id="Phobius"/>
    </source>
</evidence>
<evidence type="ECO:0000256" key="9">
    <source>
        <dbReference type="ARBA" id="ARBA00022516"/>
    </source>
</evidence>
<evidence type="ECO:0000256" key="7">
    <source>
        <dbReference type="ARBA" id="ARBA00019373"/>
    </source>
</evidence>
<feature type="transmembrane region" description="Helical" evidence="19">
    <location>
        <begin position="179"/>
        <end position="200"/>
    </location>
</feature>
<evidence type="ECO:0000256" key="3">
    <source>
        <dbReference type="ARBA" id="ARBA00005119"/>
    </source>
</evidence>
<evidence type="ECO:0000256" key="15">
    <source>
        <dbReference type="ARBA" id="ARBA00023136"/>
    </source>
</evidence>
<accession>A0A0S4LZP9</accession>
<dbReference type="InterPro" id="IPR000374">
    <property type="entry name" value="PC_trans"/>
</dbReference>
<keyword evidence="15 19" id="KW-0472">Membrane</keyword>
<feature type="transmembrane region" description="Helical" evidence="19">
    <location>
        <begin position="56"/>
        <end position="77"/>
    </location>
</feature>
<evidence type="ECO:0000256" key="10">
    <source>
        <dbReference type="ARBA" id="ARBA00022679"/>
    </source>
</evidence>
<feature type="transmembrane region" description="Helical" evidence="19">
    <location>
        <begin position="206"/>
        <end position="222"/>
    </location>
</feature>
<dbReference type="Pfam" id="PF01148">
    <property type="entry name" value="CTP_transf_1"/>
    <property type="match status" value="1"/>
</dbReference>
<feature type="transmembrane region" description="Helical" evidence="19">
    <location>
        <begin position="7"/>
        <end position="24"/>
    </location>
</feature>
<keyword evidence="11 18" id="KW-0812">Transmembrane</keyword>
<dbReference type="GO" id="GO:0004605">
    <property type="term" value="F:phosphatidate cytidylyltransferase activity"/>
    <property type="evidence" value="ECO:0007669"/>
    <property type="project" value="UniProtKB-EC"/>
</dbReference>
<dbReference type="STRING" id="1561003.Ark11_0115"/>
<evidence type="ECO:0000256" key="5">
    <source>
        <dbReference type="ARBA" id="ARBA00010185"/>
    </source>
</evidence>
<dbReference type="EC" id="2.7.7.41" evidence="6 18"/>
<evidence type="ECO:0000256" key="8">
    <source>
        <dbReference type="ARBA" id="ARBA00022475"/>
    </source>
</evidence>
<dbReference type="Proteomes" id="UP000198651">
    <property type="component" value="Chromosome I"/>
</dbReference>
<comment type="pathway">
    <text evidence="3 18">Phospholipid metabolism; CDP-diacylglycerol biosynthesis; CDP-diacylglycerol from sn-glycerol 3-phosphate: step 3/3.</text>
</comment>
<comment type="catalytic activity">
    <reaction evidence="1 18">
        <text>a 1,2-diacyl-sn-glycero-3-phosphate + CTP + H(+) = a CDP-1,2-diacyl-sn-glycerol + diphosphate</text>
        <dbReference type="Rhea" id="RHEA:16229"/>
        <dbReference type="ChEBI" id="CHEBI:15378"/>
        <dbReference type="ChEBI" id="CHEBI:33019"/>
        <dbReference type="ChEBI" id="CHEBI:37563"/>
        <dbReference type="ChEBI" id="CHEBI:58332"/>
        <dbReference type="ChEBI" id="CHEBI:58608"/>
        <dbReference type="EC" id="2.7.7.41"/>
    </reaction>
</comment>
<keyword evidence="13 19" id="KW-1133">Transmembrane helix</keyword>
<dbReference type="PANTHER" id="PTHR46382">
    <property type="entry name" value="PHOSPHATIDATE CYTIDYLYLTRANSFERASE"/>
    <property type="match status" value="1"/>
</dbReference>
<dbReference type="EMBL" id="LN906597">
    <property type="protein sequence ID" value="CUT16974.1"/>
    <property type="molecule type" value="Genomic_DNA"/>
</dbReference>
<reference evidence="21" key="1">
    <citation type="submission" date="2015-11" db="EMBL/GenBank/DDBJ databases">
        <authorList>
            <person name="Seth-Smith H.M.B."/>
        </authorList>
    </citation>
    <scope>NUCLEOTIDE SEQUENCE [LARGE SCALE GENOMIC DNA]</scope>
    <source>
        <strain evidence="21">2013Ark11</strain>
    </source>
</reference>
<evidence type="ECO:0000256" key="4">
    <source>
        <dbReference type="ARBA" id="ARBA00005189"/>
    </source>
</evidence>
<feature type="transmembrane region" description="Helical" evidence="19">
    <location>
        <begin position="83"/>
        <end position="102"/>
    </location>
</feature>
<gene>
    <name evidence="20" type="primary">cdsA</name>
    <name evidence="20" type="ORF">Ark11_0115</name>
</gene>
<dbReference type="PATRIC" id="fig|1561003.3.peg.116"/>
<evidence type="ECO:0000256" key="17">
    <source>
        <dbReference type="ARBA" id="ARBA00023264"/>
    </source>
</evidence>
<evidence type="ECO:0000256" key="16">
    <source>
        <dbReference type="ARBA" id="ARBA00023209"/>
    </source>
</evidence>
<dbReference type="UniPathway" id="UPA00557">
    <property type="reaction ID" value="UER00614"/>
</dbReference>
<keyword evidence="8" id="KW-1003">Cell membrane</keyword>
<comment type="subcellular location">
    <subcellularLocation>
        <location evidence="2">Cell membrane</location>
        <topology evidence="2">Multi-pass membrane protein</topology>
    </subcellularLocation>
</comment>
<evidence type="ECO:0000313" key="20">
    <source>
        <dbReference type="EMBL" id="CUT16974.1"/>
    </source>
</evidence>
<dbReference type="AlphaFoldDB" id="A0A0S4LZP9"/>
<feature type="transmembrane region" description="Helical" evidence="19">
    <location>
        <begin position="109"/>
        <end position="133"/>
    </location>
</feature>
<keyword evidence="21" id="KW-1185">Reference proteome</keyword>
<evidence type="ECO:0000256" key="14">
    <source>
        <dbReference type="ARBA" id="ARBA00023098"/>
    </source>
</evidence>
<dbReference type="PANTHER" id="PTHR46382:SF1">
    <property type="entry name" value="PHOSPHATIDATE CYTIDYLYLTRANSFERASE"/>
    <property type="match status" value="1"/>
</dbReference>
<keyword evidence="12 18" id="KW-0548">Nucleotidyltransferase</keyword>
<dbReference type="GO" id="GO:0005886">
    <property type="term" value="C:plasma membrane"/>
    <property type="evidence" value="ECO:0007669"/>
    <property type="project" value="UniProtKB-SubCell"/>
</dbReference>
<keyword evidence="16" id="KW-0594">Phospholipid biosynthesis</keyword>
<protein>
    <recommendedName>
        <fullName evidence="7 18">Phosphatidate cytidylyltransferase</fullName>
        <ecNumber evidence="6 18">2.7.7.41</ecNumber>
    </recommendedName>
</protein>
<dbReference type="GO" id="GO:0016024">
    <property type="term" value="P:CDP-diacylglycerol biosynthetic process"/>
    <property type="evidence" value="ECO:0007669"/>
    <property type="project" value="UniProtKB-UniPathway"/>
</dbReference>
<dbReference type="PROSITE" id="PS01315">
    <property type="entry name" value="CDS"/>
    <property type="match status" value="1"/>
</dbReference>
<sequence length="271" mass="30257">MELMLRFLTSVSLIVVLLLALRYFSLLAVVVFVGVFFALSCWEWGNFFVSLTRMKLFINAMIPTSLLLYGILAWYFPKSQAREVAFVFSGFWALAPFGLLGYDSGRWRLTWAVYFLGMVCILSGWLSVLWIFKFFGAKFLLWAIVIVMVMDSCAYLVGKSCGRTILAPLISPGKSFEGLCGAYFSAVVVLIFSDFMKLGIFRHATLGLYFFVAAIFVLYAVTGDLVESSVKRVVGCKDSGKLLPGHGGVLDRFDSYFSVMPLVFCLLTCSP</sequence>
<evidence type="ECO:0000256" key="6">
    <source>
        <dbReference type="ARBA" id="ARBA00012487"/>
    </source>
</evidence>
<keyword evidence="14" id="KW-0443">Lipid metabolism</keyword>
<evidence type="ECO:0000256" key="1">
    <source>
        <dbReference type="ARBA" id="ARBA00001698"/>
    </source>
</evidence>
<evidence type="ECO:0000256" key="13">
    <source>
        <dbReference type="ARBA" id="ARBA00022989"/>
    </source>
</evidence>
<comment type="similarity">
    <text evidence="5 18">Belongs to the CDS family.</text>
</comment>
<proteinExistence type="inferred from homology"/>
<comment type="pathway">
    <text evidence="4">Lipid metabolism.</text>
</comment>
<keyword evidence="10 18" id="KW-0808">Transferase</keyword>
<evidence type="ECO:0000313" key="21">
    <source>
        <dbReference type="Proteomes" id="UP000198651"/>
    </source>
</evidence>
<keyword evidence="17" id="KW-1208">Phospholipid metabolism</keyword>
<keyword evidence="9" id="KW-0444">Lipid biosynthesis</keyword>
<organism evidence="20 21">
    <name type="scientific">Candidatus Ichthyocystis hellenicum</name>
    <dbReference type="NCBI Taxonomy" id="1561003"/>
    <lineage>
        <taxon>Bacteria</taxon>
        <taxon>Pseudomonadati</taxon>
        <taxon>Pseudomonadota</taxon>
        <taxon>Betaproteobacteria</taxon>
        <taxon>Burkholderiales</taxon>
        <taxon>Candidatus Ichthyocystis</taxon>
    </lineage>
</organism>
<evidence type="ECO:0000256" key="2">
    <source>
        <dbReference type="ARBA" id="ARBA00004651"/>
    </source>
</evidence>
<feature type="transmembrane region" description="Helical" evidence="19">
    <location>
        <begin position="139"/>
        <end position="158"/>
    </location>
</feature>
<name>A0A0S4LZP9_9BURK</name>
<evidence type="ECO:0000256" key="12">
    <source>
        <dbReference type="ARBA" id="ARBA00022695"/>
    </source>
</evidence>